<dbReference type="Proteomes" id="UP001301958">
    <property type="component" value="Unassembled WGS sequence"/>
</dbReference>
<feature type="region of interest" description="Disordered" evidence="1">
    <location>
        <begin position="46"/>
        <end position="127"/>
    </location>
</feature>
<feature type="compositionally biased region" description="Low complexity" evidence="1">
    <location>
        <begin position="86"/>
        <end position="103"/>
    </location>
</feature>
<evidence type="ECO:0000313" key="3">
    <source>
        <dbReference type="Proteomes" id="UP001301958"/>
    </source>
</evidence>
<comment type="caution">
    <text evidence="2">The sequence shown here is derived from an EMBL/GenBank/DDBJ whole genome shotgun (WGS) entry which is preliminary data.</text>
</comment>
<protein>
    <submittedName>
        <fullName evidence="2">Uncharacterized protein</fullName>
    </submittedName>
</protein>
<keyword evidence="3" id="KW-1185">Reference proteome</keyword>
<sequence>MGKMTGWLHTSEPSVQALMGHKKEVFQKAGVTPNDDPNEVSVRVRAPVGDVPENAISPIGGPAPEETLKKKRDDKRWRQGSVTSGIAESITGRSSSSGASIYAMKGSVSSGSASTGHPFDDWTQGWQ</sequence>
<accession>A0AAN7BPT2</accession>
<reference evidence="2" key="1">
    <citation type="journal article" date="2023" name="Mol. Phylogenet. Evol.">
        <title>Genome-scale phylogeny and comparative genomics of the fungal order Sordariales.</title>
        <authorList>
            <person name="Hensen N."/>
            <person name="Bonometti L."/>
            <person name="Westerberg I."/>
            <person name="Brannstrom I.O."/>
            <person name="Guillou S."/>
            <person name="Cros-Aarteil S."/>
            <person name="Calhoun S."/>
            <person name="Haridas S."/>
            <person name="Kuo A."/>
            <person name="Mondo S."/>
            <person name="Pangilinan J."/>
            <person name="Riley R."/>
            <person name="LaButti K."/>
            <person name="Andreopoulos B."/>
            <person name="Lipzen A."/>
            <person name="Chen C."/>
            <person name="Yan M."/>
            <person name="Daum C."/>
            <person name="Ng V."/>
            <person name="Clum A."/>
            <person name="Steindorff A."/>
            <person name="Ohm R.A."/>
            <person name="Martin F."/>
            <person name="Silar P."/>
            <person name="Natvig D.O."/>
            <person name="Lalanne C."/>
            <person name="Gautier V."/>
            <person name="Ament-Velasquez S.L."/>
            <person name="Kruys A."/>
            <person name="Hutchinson M.I."/>
            <person name="Powell A.J."/>
            <person name="Barry K."/>
            <person name="Miller A.N."/>
            <person name="Grigoriev I.V."/>
            <person name="Debuchy R."/>
            <person name="Gladieux P."/>
            <person name="Hiltunen Thoren M."/>
            <person name="Johannesson H."/>
        </authorList>
    </citation>
    <scope>NUCLEOTIDE SEQUENCE</scope>
    <source>
        <strain evidence="2">CBS 990.96</strain>
    </source>
</reference>
<organism evidence="2 3">
    <name type="scientific">Podospora fimiseda</name>
    <dbReference type="NCBI Taxonomy" id="252190"/>
    <lineage>
        <taxon>Eukaryota</taxon>
        <taxon>Fungi</taxon>
        <taxon>Dikarya</taxon>
        <taxon>Ascomycota</taxon>
        <taxon>Pezizomycotina</taxon>
        <taxon>Sordariomycetes</taxon>
        <taxon>Sordariomycetidae</taxon>
        <taxon>Sordariales</taxon>
        <taxon>Podosporaceae</taxon>
        <taxon>Podospora</taxon>
    </lineage>
</organism>
<gene>
    <name evidence="2" type="ORF">QBC38DRAFT_455445</name>
</gene>
<name>A0AAN7BPT2_9PEZI</name>
<proteinExistence type="predicted"/>
<dbReference type="EMBL" id="MU865334">
    <property type="protein sequence ID" value="KAK4227212.1"/>
    <property type="molecule type" value="Genomic_DNA"/>
</dbReference>
<dbReference type="AlphaFoldDB" id="A0AAN7BPT2"/>
<reference evidence="2" key="2">
    <citation type="submission" date="2023-05" db="EMBL/GenBank/DDBJ databases">
        <authorList>
            <consortium name="Lawrence Berkeley National Laboratory"/>
            <person name="Steindorff A."/>
            <person name="Hensen N."/>
            <person name="Bonometti L."/>
            <person name="Westerberg I."/>
            <person name="Brannstrom I.O."/>
            <person name="Guillou S."/>
            <person name="Cros-Aarteil S."/>
            <person name="Calhoun S."/>
            <person name="Haridas S."/>
            <person name="Kuo A."/>
            <person name="Mondo S."/>
            <person name="Pangilinan J."/>
            <person name="Riley R."/>
            <person name="Labutti K."/>
            <person name="Andreopoulos B."/>
            <person name="Lipzen A."/>
            <person name="Chen C."/>
            <person name="Yanf M."/>
            <person name="Daum C."/>
            <person name="Ng V."/>
            <person name="Clum A."/>
            <person name="Ohm R."/>
            <person name="Martin F."/>
            <person name="Silar P."/>
            <person name="Natvig D."/>
            <person name="Lalanne C."/>
            <person name="Gautier V."/>
            <person name="Ament-Velasquez S.L."/>
            <person name="Kruys A."/>
            <person name="Hutchinson M.I."/>
            <person name="Powell A.J."/>
            <person name="Barry K."/>
            <person name="Miller A.N."/>
            <person name="Grigoriev I.V."/>
            <person name="Debuchy R."/>
            <person name="Gladieux P."/>
            <person name="Thoren M.H."/>
            <person name="Johannesson H."/>
        </authorList>
    </citation>
    <scope>NUCLEOTIDE SEQUENCE</scope>
    <source>
        <strain evidence="2">CBS 990.96</strain>
    </source>
</reference>
<evidence type="ECO:0000256" key="1">
    <source>
        <dbReference type="SAM" id="MobiDB-lite"/>
    </source>
</evidence>
<evidence type="ECO:0000313" key="2">
    <source>
        <dbReference type="EMBL" id="KAK4227212.1"/>
    </source>
</evidence>